<accession>E9GVL2</accession>
<evidence type="ECO:0000313" key="7">
    <source>
        <dbReference type="EMBL" id="EFX76509.1"/>
    </source>
</evidence>
<evidence type="ECO:0000313" key="8">
    <source>
        <dbReference type="Proteomes" id="UP000000305"/>
    </source>
</evidence>
<keyword evidence="2" id="KW-0443">Lipid metabolism</keyword>
<feature type="signal peptide" evidence="3">
    <location>
        <begin position="1"/>
        <end position="17"/>
    </location>
</feature>
<dbReference type="AlphaFoldDB" id="E9GVL2"/>
<dbReference type="InParanoid" id="E9GVL2"/>
<dbReference type="Pfam" id="PF16077">
    <property type="entry name" value="Spaetzle"/>
    <property type="match status" value="1"/>
</dbReference>
<protein>
    <submittedName>
        <fullName evidence="7">Uncharacterized protein</fullName>
    </submittedName>
</protein>
<dbReference type="Pfam" id="PF04083">
    <property type="entry name" value="Abhydro_lipase"/>
    <property type="match status" value="1"/>
</dbReference>
<feature type="chain" id="PRO_5003241318" evidence="3">
    <location>
        <begin position="18"/>
        <end position="644"/>
    </location>
</feature>
<name>E9GVL2_DAPPU</name>
<dbReference type="Proteomes" id="UP000000305">
    <property type="component" value="Unassembled WGS sequence"/>
</dbReference>
<keyword evidence="3" id="KW-0732">Signal</keyword>
<dbReference type="EMBL" id="GL732568">
    <property type="protein sequence ID" value="EFX76509.1"/>
    <property type="molecule type" value="Genomic_DNA"/>
</dbReference>
<reference evidence="7 8" key="1">
    <citation type="journal article" date="2011" name="Science">
        <title>The ecoresponsive genome of Daphnia pulex.</title>
        <authorList>
            <person name="Colbourne J.K."/>
            <person name="Pfrender M.E."/>
            <person name="Gilbert D."/>
            <person name="Thomas W.K."/>
            <person name="Tucker A."/>
            <person name="Oakley T.H."/>
            <person name="Tokishita S."/>
            <person name="Aerts A."/>
            <person name="Arnold G.J."/>
            <person name="Basu M.K."/>
            <person name="Bauer D.J."/>
            <person name="Caceres C.E."/>
            <person name="Carmel L."/>
            <person name="Casola C."/>
            <person name="Choi J.H."/>
            <person name="Detter J.C."/>
            <person name="Dong Q."/>
            <person name="Dusheyko S."/>
            <person name="Eads B.D."/>
            <person name="Frohlich T."/>
            <person name="Geiler-Samerotte K.A."/>
            <person name="Gerlach D."/>
            <person name="Hatcher P."/>
            <person name="Jogdeo S."/>
            <person name="Krijgsveld J."/>
            <person name="Kriventseva E.V."/>
            <person name="Kultz D."/>
            <person name="Laforsch C."/>
            <person name="Lindquist E."/>
            <person name="Lopez J."/>
            <person name="Manak J.R."/>
            <person name="Muller J."/>
            <person name="Pangilinan J."/>
            <person name="Patwardhan R.P."/>
            <person name="Pitluck S."/>
            <person name="Pritham E.J."/>
            <person name="Rechtsteiner A."/>
            <person name="Rho M."/>
            <person name="Rogozin I.B."/>
            <person name="Sakarya O."/>
            <person name="Salamov A."/>
            <person name="Schaack S."/>
            <person name="Shapiro H."/>
            <person name="Shiga Y."/>
            <person name="Skalitzky C."/>
            <person name="Smith Z."/>
            <person name="Souvorov A."/>
            <person name="Sung W."/>
            <person name="Tang Z."/>
            <person name="Tsuchiya D."/>
            <person name="Tu H."/>
            <person name="Vos H."/>
            <person name="Wang M."/>
            <person name="Wolf Y.I."/>
            <person name="Yamagata H."/>
            <person name="Yamada T."/>
            <person name="Ye Y."/>
            <person name="Shaw J.R."/>
            <person name="Andrews J."/>
            <person name="Crease T.J."/>
            <person name="Tang H."/>
            <person name="Lucas S.M."/>
            <person name="Robertson H.M."/>
            <person name="Bork P."/>
            <person name="Koonin E.V."/>
            <person name="Zdobnov E.M."/>
            <person name="Grigoriev I.V."/>
            <person name="Lynch M."/>
            <person name="Boore J.L."/>
        </authorList>
    </citation>
    <scope>NUCLEOTIDE SEQUENCE [LARGE SCALE GENOMIC DNA]</scope>
</reference>
<dbReference type="InterPro" id="IPR029058">
    <property type="entry name" value="AB_hydrolase_fold"/>
</dbReference>
<gene>
    <name evidence="7" type="ORF">DAPPUDRAFT_226032</name>
</gene>
<dbReference type="Pfam" id="PF00561">
    <property type="entry name" value="Abhydrolase_1"/>
    <property type="match status" value="1"/>
</dbReference>
<dbReference type="GO" id="GO:0006629">
    <property type="term" value="P:lipid metabolic process"/>
    <property type="evidence" value="ECO:0000318"/>
    <property type="project" value="GO_Central"/>
</dbReference>
<dbReference type="InterPro" id="IPR029034">
    <property type="entry name" value="Cystine-knot_cytokine"/>
</dbReference>
<feature type="domain" description="AB hydrolase-1" evidence="4">
    <location>
        <begin position="358"/>
        <end position="461"/>
    </location>
</feature>
<proteinExistence type="predicted"/>
<dbReference type="SUPFAM" id="SSF53474">
    <property type="entry name" value="alpha/beta-Hydrolases"/>
    <property type="match status" value="1"/>
</dbReference>
<organism evidence="7 8">
    <name type="scientific">Daphnia pulex</name>
    <name type="common">Water flea</name>
    <dbReference type="NCBI Taxonomy" id="6669"/>
    <lineage>
        <taxon>Eukaryota</taxon>
        <taxon>Metazoa</taxon>
        <taxon>Ecdysozoa</taxon>
        <taxon>Arthropoda</taxon>
        <taxon>Crustacea</taxon>
        <taxon>Branchiopoda</taxon>
        <taxon>Diplostraca</taxon>
        <taxon>Cladocera</taxon>
        <taxon>Anomopoda</taxon>
        <taxon>Daphniidae</taxon>
        <taxon>Daphnia</taxon>
    </lineage>
</organism>
<dbReference type="FunFam" id="2.10.90.10:FF:000035">
    <property type="entry name" value="Spz1"/>
    <property type="match status" value="1"/>
</dbReference>
<dbReference type="ESTHER" id="dappu-e9gvl2">
    <property type="family name" value="Acidic_Lipase"/>
</dbReference>
<keyword evidence="8" id="KW-1185">Reference proteome</keyword>
<dbReference type="PANTHER" id="PTHR11005">
    <property type="entry name" value="LYSOSOMAL ACID LIPASE-RELATED"/>
    <property type="match status" value="1"/>
</dbReference>
<evidence type="ECO:0000256" key="1">
    <source>
        <dbReference type="ARBA" id="ARBA00022963"/>
    </source>
</evidence>
<dbReference type="eggNOG" id="KOG2624">
    <property type="taxonomic scope" value="Eukaryota"/>
</dbReference>
<dbReference type="GO" id="GO:0016298">
    <property type="term" value="F:lipase activity"/>
    <property type="evidence" value="ECO:0000318"/>
    <property type="project" value="GO_Central"/>
</dbReference>
<evidence type="ECO:0000259" key="6">
    <source>
        <dbReference type="Pfam" id="PF16077"/>
    </source>
</evidence>
<keyword evidence="1" id="KW-0442">Lipid degradation</keyword>
<dbReference type="Gene3D" id="3.40.50.1820">
    <property type="entry name" value="alpha/beta hydrolase"/>
    <property type="match status" value="1"/>
</dbReference>
<dbReference type="GO" id="GO:0016042">
    <property type="term" value="P:lipid catabolic process"/>
    <property type="evidence" value="ECO:0007669"/>
    <property type="project" value="UniProtKB-KW"/>
</dbReference>
<feature type="domain" description="Spaetzle" evidence="6">
    <location>
        <begin position="127"/>
        <end position="223"/>
    </location>
</feature>
<dbReference type="HOGENOM" id="CLU_425317_0_0_1"/>
<evidence type="ECO:0000256" key="3">
    <source>
        <dbReference type="SAM" id="SignalP"/>
    </source>
</evidence>
<sequence>MKTSLLCLAAVLVGAVAVPEPDADPQTYSKPAYPAVPSDNCNPRKAPKCSENITETFCLTDAEYPEKEIRSAIKYDPLVLQRYYDIAKQSADNLVDGLTSLSEKHYDYSNYKGKTFEMSNWVGEEGFICPSNVHYARPLRALNVDGEWRAIIQDIAWPGYTQTQRVETCLFSGSSCRTLAPCYGSKCLQKYVYQRMLSFDPCDAKKGIFIDIYKLPSACSCHIPGYLELNLFYLFSCLTGPPKYDRFQNCEVLVPRPAARQSLTVFAPEVIKHRGYPAEVHHVTTDDGYILELHRIPPKSSSTNRKVVLLMHGVVESSGTWVVNPSSRSLGNYTKSLKLNPRDLISLELFKKPVPDQIAILLAAQSYDVWLGNFRGNRYSKSHISLSPKQAQFWKFSWDEIGNYDIPSFINYILKETGQSKLSYIGHSLGCGVFFIAMVKHPELNAKIDIMIALAPLSSFAHFTTPLFRILTPLSKLIQGILRMTRTWGLLDSAGIPDLLYNIVCDQTYSQARFCRKLLNAIAGPNPDNIELELIPLVGSNYLQGTSVPVMAQFAQNYFAGERFQAYDYGWRGNLMRYRSFKPMEYVLAKVTAPVYVFSGGNDRIVTPLDVDWLLKQLGNLKGSTRLNDYNHADFLWVKHKKRT</sequence>
<dbReference type="InterPro" id="IPR032104">
    <property type="entry name" value="Spaetzle"/>
</dbReference>
<dbReference type="FunFam" id="3.40.50.1820:FF:000632">
    <property type="entry name" value="Protein CBR-LIPL-6"/>
    <property type="match status" value="1"/>
</dbReference>
<dbReference type="OrthoDB" id="10064289at2759"/>
<dbReference type="Gene3D" id="2.10.90.10">
    <property type="entry name" value="Cystine-knot cytokines"/>
    <property type="match status" value="1"/>
</dbReference>
<dbReference type="SUPFAM" id="SSF57501">
    <property type="entry name" value="Cystine-knot cytokines"/>
    <property type="match status" value="1"/>
</dbReference>
<dbReference type="KEGG" id="dpx:DAPPUDRAFT_226032"/>
<feature type="domain" description="Partial AB-hydrolase lipase" evidence="5">
    <location>
        <begin position="268"/>
        <end position="324"/>
    </location>
</feature>
<evidence type="ECO:0000259" key="4">
    <source>
        <dbReference type="Pfam" id="PF00561"/>
    </source>
</evidence>
<evidence type="ECO:0000259" key="5">
    <source>
        <dbReference type="Pfam" id="PF04083"/>
    </source>
</evidence>
<evidence type="ECO:0000256" key="2">
    <source>
        <dbReference type="ARBA" id="ARBA00023098"/>
    </source>
</evidence>
<dbReference type="InterPro" id="IPR000073">
    <property type="entry name" value="AB_hydrolase_1"/>
</dbReference>
<dbReference type="STRING" id="6669.E9GVL2"/>
<dbReference type="InterPro" id="IPR006693">
    <property type="entry name" value="AB_hydrolase_lipase"/>
</dbReference>